<evidence type="ECO:0000313" key="2">
    <source>
        <dbReference type="Proteomes" id="UP000053105"/>
    </source>
</evidence>
<evidence type="ECO:0000313" key="1">
    <source>
        <dbReference type="EMBL" id="KOX75089.1"/>
    </source>
</evidence>
<sequence>MLEHPKDCVSDVKFSRRRRGRSPVCGHCVENRYSRAYTSKATSSSLHQKLIKSGCADLTLILRTRCSERGIAELSREEKFYSVLKDEDASNSSANSQMCGTAETNTLIEESNGGVWAGLGGGRVRQSTVFSGQGDHR</sequence>
<accession>A0A0M9A3G8</accession>
<dbReference type="AlphaFoldDB" id="A0A0M9A3G8"/>
<protein>
    <submittedName>
        <fullName evidence="1">Uncharacterized protein</fullName>
    </submittedName>
</protein>
<keyword evidence="2" id="KW-1185">Reference proteome</keyword>
<dbReference type="EMBL" id="KQ435774">
    <property type="protein sequence ID" value="KOX75089.1"/>
    <property type="molecule type" value="Genomic_DNA"/>
</dbReference>
<reference evidence="1 2" key="1">
    <citation type="submission" date="2015-07" db="EMBL/GenBank/DDBJ databases">
        <title>The genome of Melipona quadrifasciata.</title>
        <authorList>
            <person name="Pan H."/>
            <person name="Kapheim K."/>
        </authorList>
    </citation>
    <scope>NUCLEOTIDE SEQUENCE [LARGE SCALE GENOMIC DNA]</scope>
    <source>
        <strain evidence="1">0111107301</strain>
        <tissue evidence="1">Whole body</tissue>
    </source>
</reference>
<proteinExistence type="predicted"/>
<gene>
    <name evidence="1" type="ORF">WN51_13396</name>
</gene>
<name>A0A0M9A3G8_9HYME</name>
<organism evidence="1 2">
    <name type="scientific">Melipona quadrifasciata</name>
    <dbReference type="NCBI Taxonomy" id="166423"/>
    <lineage>
        <taxon>Eukaryota</taxon>
        <taxon>Metazoa</taxon>
        <taxon>Ecdysozoa</taxon>
        <taxon>Arthropoda</taxon>
        <taxon>Hexapoda</taxon>
        <taxon>Insecta</taxon>
        <taxon>Pterygota</taxon>
        <taxon>Neoptera</taxon>
        <taxon>Endopterygota</taxon>
        <taxon>Hymenoptera</taxon>
        <taxon>Apocrita</taxon>
        <taxon>Aculeata</taxon>
        <taxon>Apoidea</taxon>
        <taxon>Anthophila</taxon>
        <taxon>Apidae</taxon>
        <taxon>Melipona</taxon>
    </lineage>
</organism>
<dbReference type="Proteomes" id="UP000053105">
    <property type="component" value="Unassembled WGS sequence"/>
</dbReference>